<name>A0A367L8E8_9HYPO</name>
<evidence type="ECO:0000313" key="1">
    <source>
        <dbReference type="EMBL" id="RCI10691.1"/>
    </source>
</evidence>
<accession>A0A367L8E8</accession>
<proteinExistence type="predicted"/>
<dbReference type="EMBL" id="LKCN02000011">
    <property type="protein sequence ID" value="RCI10691.1"/>
    <property type="molecule type" value="Genomic_DNA"/>
</dbReference>
<dbReference type="Proteomes" id="UP000253664">
    <property type="component" value="Unassembled WGS sequence"/>
</dbReference>
<sequence length="92" mass="10374">MPPLRALGSPSKEGLFLACIIEVSSEKIQLDQNVAGFSTYLLAYSSLRDQCFLGVIRGIVDIQCLFEEEGSYEGLRETRRAKWSWAELFSTH</sequence>
<protein>
    <submittedName>
        <fullName evidence="1">Uncharacterized protein</fullName>
    </submittedName>
</protein>
<keyword evidence="2" id="KW-1185">Reference proteome</keyword>
<organism evidence="1 2">
    <name type="scientific">Ophiocordyceps polyrhachis-furcata BCC 54312</name>
    <dbReference type="NCBI Taxonomy" id="1330021"/>
    <lineage>
        <taxon>Eukaryota</taxon>
        <taxon>Fungi</taxon>
        <taxon>Dikarya</taxon>
        <taxon>Ascomycota</taxon>
        <taxon>Pezizomycotina</taxon>
        <taxon>Sordariomycetes</taxon>
        <taxon>Hypocreomycetidae</taxon>
        <taxon>Hypocreales</taxon>
        <taxon>Ophiocordycipitaceae</taxon>
        <taxon>Ophiocordyceps</taxon>
    </lineage>
</organism>
<dbReference type="AlphaFoldDB" id="A0A367L8E8"/>
<evidence type="ECO:0000313" key="2">
    <source>
        <dbReference type="Proteomes" id="UP000253664"/>
    </source>
</evidence>
<comment type="caution">
    <text evidence="1">The sequence shown here is derived from an EMBL/GenBank/DDBJ whole genome shotgun (WGS) entry which is preliminary data.</text>
</comment>
<gene>
    <name evidence="1" type="ORF">L249_5384</name>
</gene>
<feature type="non-terminal residue" evidence="1">
    <location>
        <position position="92"/>
    </location>
</feature>
<reference evidence="1 2" key="1">
    <citation type="journal article" date="2015" name="BMC Genomics">
        <title>Insights from the genome of Ophiocordyceps polyrhachis-furcata to pathogenicity and host specificity in insect fungi.</title>
        <authorList>
            <person name="Wichadakul D."/>
            <person name="Kobmoo N."/>
            <person name="Ingsriswang S."/>
            <person name="Tangphatsornruang S."/>
            <person name="Chantasingh D."/>
            <person name="Luangsa-ard J.J."/>
            <person name="Eurwilaichitr L."/>
        </authorList>
    </citation>
    <scope>NUCLEOTIDE SEQUENCE [LARGE SCALE GENOMIC DNA]</scope>
    <source>
        <strain evidence="1 2">BCC 54312</strain>
    </source>
</reference>